<evidence type="ECO:0000313" key="2">
    <source>
        <dbReference type="EMBL" id="VEG73795.1"/>
    </source>
</evidence>
<dbReference type="InterPro" id="IPR003959">
    <property type="entry name" value="ATPase_AAA_core"/>
</dbReference>
<evidence type="ECO:0000259" key="1">
    <source>
        <dbReference type="Pfam" id="PF13304"/>
    </source>
</evidence>
<name>A0A448KA47_9ACTO</name>
<dbReference type="KEGG" id="asla:NCTC11923_00407"/>
<sequence>MIAPNRTFLGELGAVDSAPGTVARAWDWFSEQLRIIDPRSEYVMLPARIAEDELFADAMNHGLTTADTGIVRIELEEVSASSVLPPGAVDGIKERLAAEGGTFVLTGQLGQYGLVSLTEDGALRAQRLVMVHQGELGPDGTPTEAFSLPLEEESDGTARFMHLLPMLFQLVEGSSRGVFVVDELENSMHPLLTQELIRSFLDGLGKEDRRQLVFTTHEIQIMRAGLLRRDELWLADKKAGRTRLSRVSEFTREGVRKDADLLGFYASGRLGGVPRL</sequence>
<reference evidence="2 3" key="1">
    <citation type="submission" date="2018-12" db="EMBL/GenBank/DDBJ databases">
        <authorList>
            <consortium name="Pathogen Informatics"/>
        </authorList>
    </citation>
    <scope>NUCLEOTIDE SEQUENCE [LARGE SCALE GENOMIC DNA]</scope>
    <source>
        <strain evidence="2 3">NCTC11923</strain>
    </source>
</reference>
<feature type="domain" description="ATPase AAA-type core" evidence="1">
    <location>
        <begin position="145"/>
        <end position="222"/>
    </location>
</feature>
<gene>
    <name evidence="2" type="ORF">NCTC11923_00407</name>
</gene>
<dbReference type="GO" id="GO:0005524">
    <property type="term" value="F:ATP binding"/>
    <property type="evidence" value="ECO:0007669"/>
    <property type="project" value="InterPro"/>
</dbReference>
<dbReference type="AlphaFoldDB" id="A0A448KA47"/>
<dbReference type="EMBL" id="LR134363">
    <property type="protein sequence ID" value="VEG73795.1"/>
    <property type="molecule type" value="Genomic_DNA"/>
</dbReference>
<dbReference type="STRING" id="1278298.GCA_000428685_02425"/>
<organism evidence="2 3">
    <name type="scientific">Actinomyces slackii</name>
    <dbReference type="NCBI Taxonomy" id="52774"/>
    <lineage>
        <taxon>Bacteria</taxon>
        <taxon>Bacillati</taxon>
        <taxon>Actinomycetota</taxon>
        <taxon>Actinomycetes</taxon>
        <taxon>Actinomycetales</taxon>
        <taxon>Actinomycetaceae</taxon>
        <taxon>Actinomyces</taxon>
    </lineage>
</organism>
<dbReference type="InterPro" id="IPR027417">
    <property type="entry name" value="P-loop_NTPase"/>
</dbReference>
<dbReference type="Pfam" id="PF13304">
    <property type="entry name" value="AAA_21"/>
    <property type="match status" value="1"/>
</dbReference>
<dbReference type="PANTHER" id="PTHR40396:SF1">
    <property type="entry name" value="ATPASE AAA-TYPE CORE DOMAIN-CONTAINING PROTEIN"/>
    <property type="match status" value="1"/>
</dbReference>
<dbReference type="PANTHER" id="PTHR40396">
    <property type="entry name" value="ATPASE-LIKE PROTEIN"/>
    <property type="match status" value="1"/>
</dbReference>
<proteinExistence type="predicted"/>
<dbReference type="Gene3D" id="3.40.50.300">
    <property type="entry name" value="P-loop containing nucleotide triphosphate hydrolases"/>
    <property type="match status" value="1"/>
</dbReference>
<dbReference type="Proteomes" id="UP000276899">
    <property type="component" value="Chromosome"/>
</dbReference>
<dbReference type="RefSeq" id="WP_051281286.1">
    <property type="nucleotide sequence ID" value="NZ_CBCRWE010000046.1"/>
</dbReference>
<dbReference type="GO" id="GO:0016887">
    <property type="term" value="F:ATP hydrolysis activity"/>
    <property type="evidence" value="ECO:0007669"/>
    <property type="project" value="InterPro"/>
</dbReference>
<evidence type="ECO:0000313" key="3">
    <source>
        <dbReference type="Proteomes" id="UP000276899"/>
    </source>
</evidence>
<keyword evidence="3" id="KW-1185">Reference proteome</keyword>
<protein>
    <submittedName>
        <fullName evidence="2">Predicted ATPase</fullName>
    </submittedName>
</protein>
<accession>A0A448KA47</accession>